<dbReference type="PANTHER" id="PTHR43115:SF4">
    <property type="entry name" value="DEHYDROGENASE_REDUCTASE SDR FAMILY MEMBER 11"/>
    <property type="match status" value="1"/>
</dbReference>
<name>A0A1B0DLE1_PHLPP</name>
<evidence type="ECO:0000256" key="2">
    <source>
        <dbReference type="ARBA" id="ARBA00023002"/>
    </source>
</evidence>
<organism evidence="3 4">
    <name type="scientific">Phlebotomus papatasi</name>
    <name type="common">Sandfly</name>
    <dbReference type="NCBI Taxonomy" id="29031"/>
    <lineage>
        <taxon>Eukaryota</taxon>
        <taxon>Metazoa</taxon>
        <taxon>Ecdysozoa</taxon>
        <taxon>Arthropoda</taxon>
        <taxon>Hexapoda</taxon>
        <taxon>Insecta</taxon>
        <taxon>Pterygota</taxon>
        <taxon>Neoptera</taxon>
        <taxon>Endopterygota</taxon>
        <taxon>Diptera</taxon>
        <taxon>Nematocera</taxon>
        <taxon>Psychodoidea</taxon>
        <taxon>Psychodidae</taxon>
        <taxon>Phlebotomus</taxon>
        <taxon>Phlebotomus</taxon>
    </lineage>
</organism>
<accession>A0A1B0DLE1</accession>
<proteinExistence type="inferred from homology"/>
<comment type="similarity">
    <text evidence="1">Belongs to the short-chain dehydrogenases/reductases (SDR) family.</text>
</comment>
<dbReference type="InterPro" id="IPR002347">
    <property type="entry name" value="SDR_fam"/>
</dbReference>
<evidence type="ECO:0000313" key="3">
    <source>
        <dbReference type="EnsemblMetazoa" id="PPAI009181-PA"/>
    </source>
</evidence>
<dbReference type="EMBL" id="AJVK01036359">
    <property type="status" value="NOT_ANNOTATED_CDS"/>
    <property type="molecule type" value="Genomic_DNA"/>
</dbReference>
<dbReference type="GO" id="GO:0016491">
    <property type="term" value="F:oxidoreductase activity"/>
    <property type="evidence" value="ECO:0007669"/>
    <property type="project" value="UniProtKB-KW"/>
</dbReference>
<dbReference type="InterPro" id="IPR036291">
    <property type="entry name" value="NAD(P)-bd_dom_sf"/>
</dbReference>
<keyword evidence="2" id="KW-0560">Oxidoreductase</keyword>
<dbReference type="Pfam" id="PF00106">
    <property type="entry name" value="adh_short"/>
    <property type="match status" value="1"/>
</dbReference>
<dbReference type="AlphaFoldDB" id="A0A1B0DLE1"/>
<evidence type="ECO:0000256" key="1">
    <source>
        <dbReference type="ARBA" id="ARBA00006484"/>
    </source>
</evidence>
<reference evidence="3" key="1">
    <citation type="submission" date="2022-08" db="UniProtKB">
        <authorList>
            <consortium name="EnsemblMetazoa"/>
        </authorList>
    </citation>
    <scope>IDENTIFICATION</scope>
    <source>
        <strain evidence="3">Israel</strain>
    </source>
</reference>
<dbReference type="VEuPathDB" id="VectorBase:PPAI009181"/>
<protein>
    <submittedName>
        <fullName evidence="3">Uncharacterized protein</fullName>
    </submittedName>
</protein>
<dbReference type="SUPFAM" id="SSF51735">
    <property type="entry name" value="NAD(P)-binding Rossmann-fold domains"/>
    <property type="match status" value="1"/>
</dbReference>
<dbReference type="Proteomes" id="UP000092462">
    <property type="component" value="Unassembled WGS sequence"/>
</dbReference>
<keyword evidence="4" id="KW-1185">Reference proteome</keyword>
<sequence>MIVVGLARRVERVESLRQELPESARKLLHAVKCDVTSEEEIVKTFEWIEKTLGGVDVLINNAGIGSIDKKLVDSGNSDLIKNTVNTNLLGVVFCTREAFQSMKKRSVPGFLHQFPN</sequence>
<dbReference type="PANTHER" id="PTHR43115">
    <property type="entry name" value="DEHYDROGENASE/REDUCTASE SDR FAMILY MEMBER 11"/>
    <property type="match status" value="1"/>
</dbReference>
<evidence type="ECO:0000313" key="4">
    <source>
        <dbReference type="Proteomes" id="UP000092462"/>
    </source>
</evidence>
<dbReference type="EnsemblMetazoa" id="PPAI009181-RA">
    <property type="protein sequence ID" value="PPAI009181-PA"/>
    <property type="gene ID" value="PPAI009181"/>
</dbReference>
<dbReference type="Gene3D" id="3.40.50.720">
    <property type="entry name" value="NAD(P)-binding Rossmann-like Domain"/>
    <property type="match status" value="1"/>
</dbReference>